<protein>
    <submittedName>
        <fullName evidence="2">Uncharacterized protein</fullName>
    </submittedName>
</protein>
<accession>A0AA35XT48</accession>
<proteinExistence type="predicted"/>
<dbReference type="Proteomes" id="UP001158598">
    <property type="component" value="Chromosome"/>
</dbReference>
<name>A0AA35XT48_METCP</name>
<reference evidence="2" key="1">
    <citation type="submission" date="2023-03" db="EMBL/GenBank/DDBJ databases">
        <authorList>
            <person name="Pearce D."/>
        </authorList>
    </citation>
    <scope>NUCLEOTIDE SEQUENCE</scope>
    <source>
        <strain evidence="2">Mc</strain>
    </source>
</reference>
<sequence>MGGVRRSSGVRSATKPPIGGSVRRYHPVRWDETAKKPARPRGFWDVMRRCDKGNGGEGGIRTLVPGFPDHPISSRRRYDRFGTSPVQTMIS</sequence>
<gene>
    <name evidence="2" type="ORF">MCNOR_1097</name>
</gene>
<feature type="region of interest" description="Disordered" evidence="1">
    <location>
        <begin position="1"/>
        <end position="26"/>
    </location>
</feature>
<evidence type="ECO:0000313" key="3">
    <source>
        <dbReference type="Proteomes" id="UP001158598"/>
    </source>
</evidence>
<dbReference type="EMBL" id="OX458332">
    <property type="protein sequence ID" value="CAI8775237.1"/>
    <property type="molecule type" value="Genomic_DNA"/>
</dbReference>
<evidence type="ECO:0000313" key="2">
    <source>
        <dbReference type="EMBL" id="CAI8775237.1"/>
    </source>
</evidence>
<evidence type="ECO:0000256" key="1">
    <source>
        <dbReference type="SAM" id="MobiDB-lite"/>
    </source>
</evidence>
<dbReference type="AlphaFoldDB" id="A0AA35XT48"/>
<organism evidence="2 3">
    <name type="scientific">Methylococcus capsulatus</name>
    <dbReference type="NCBI Taxonomy" id="414"/>
    <lineage>
        <taxon>Bacteria</taxon>
        <taxon>Pseudomonadati</taxon>
        <taxon>Pseudomonadota</taxon>
        <taxon>Gammaproteobacteria</taxon>
        <taxon>Methylococcales</taxon>
        <taxon>Methylococcaceae</taxon>
        <taxon>Methylococcus</taxon>
    </lineage>
</organism>